<dbReference type="PROSITE" id="PS51257">
    <property type="entry name" value="PROKAR_LIPOPROTEIN"/>
    <property type="match status" value="1"/>
</dbReference>
<organism evidence="1">
    <name type="scientific">candidate division WS2 bacterium ADurb.Bin280</name>
    <dbReference type="NCBI Taxonomy" id="1852829"/>
    <lineage>
        <taxon>Bacteria</taxon>
        <taxon>candidate division WS2</taxon>
    </lineage>
</organism>
<dbReference type="AlphaFoldDB" id="A0A1V5SBW1"/>
<gene>
    <name evidence="1" type="ORF">BWY43_00705</name>
</gene>
<dbReference type="PANTHER" id="PTHR36507:SF1">
    <property type="entry name" value="BLL1555 PROTEIN"/>
    <property type="match status" value="1"/>
</dbReference>
<comment type="caution">
    <text evidence="1">The sequence shown here is derived from an EMBL/GenBank/DDBJ whole genome shotgun (WGS) entry which is preliminary data.</text>
</comment>
<dbReference type="Gene3D" id="2.60.40.420">
    <property type="entry name" value="Cupredoxins - blue copper proteins"/>
    <property type="match status" value="1"/>
</dbReference>
<dbReference type="SUPFAM" id="SSF49503">
    <property type="entry name" value="Cupredoxins"/>
    <property type="match status" value="1"/>
</dbReference>
<name>A0A1V5SBW1_9BACT</name>
<reference evidence="1" key="1">
    <citation type="submission" date="2017-02" db="EMBL/GenBank/DDBJ databases">
        <title>Delving into the versatile metabolic prowess of the omnipresent phylum Bacteroidetes.</title>
        <authorList>
            <person name="Nobu M.K."/>
            <person name="Mei R."/>
            <person name="Narihiro T."/>
            <person name="Kuroda K."/>
            <person name="Liu W.-T."/>
        </authorList>
    </citation>
    <scope>NUCLEOTIDE SEQUENCE</scope>
    <source>
        <strain evidence="1">ADurb.Bin280</strain>
    </source>
</reference>
<dbReference type="EMBL" id="MWBO01000053">
    <property type="protein sequence ID" value="OQA51985.1"/>
    <property type="molecule type" value="Genomic_DNA"/>
</dbReference>
<dbReference type="Proteomes" id="UP000485367">
    <property type="component" value="Unassembled WGS sequence"/>
</dbReference>
<proteinExistence type="predicted"/>
<evidence type="ECO:0008006" key="2">
    <source>
        <dbReference type="Google" id="ProtNLM"/>
    </source>
</evidence>
<evidence type="ECO:0000313" key="1">
    <source>
        <dbReference type="EMBL" id="OQA51985.1"/>
    </source>
</evidence>
<sequence>MKFLKIIIITISLLILGGCVRFEVKSVRDEPMNETYVRKTNAMEIRNGTITPDKIQLKLGESVTITNRDKSPYIVASDPHETHSDLPDFYSNEIFFGQSYSYTFKKEGYFGFHLEQNPSIRGLIVVISPQE</sequence>
<protein>
    <recommendedName>
        <fullName evidence="2">Plastocyanin</fullName>
    </recommendedName>
</protein>
<dbReference type="InterPro" id="IPR008972">
    <property type="entry name" value="Cupredoxin"/>
</dbReference>
<accession>A0A1V5SBW1</accession>
<dbReference type="PANTHER" id="PTHR36507">
    <property type="entry name" value="BLL1555 PROTEIN"/>
    <property type="match status" value="1"/>
</dbReference>
<dbReference type="InterPro" id="IPR052721">
    <property type="entry name" value="ET_Amicyanin"/>
</dbReference>